<reference evidence="1 2" key="1">
    <citation type="submission" date="2018-06" db="EMBL/GenBank/DDBJ databases">
        <title>Genomic Encyclopedia of Archaeal and Bacterial Type Strains, Phase II (KMG-II): from individual species to whole genera.</title>
        <authorList>
            <person name="Goeker M."/>
        </authorList>
    </citation>
    <scope>NUCLEOTIDE SEQUENCE [LARGE SCALE GENOMIC DNA]</scope>
    <source>
        <strain evidence="1 2">DSM 17205</strain>
    </source>
</reference>
<evidence type="ECO:0000313" key="1">
    <source>
        <dbReference type="EMBL" id="PZX37937.1"/>
    </source>
</evidence>
<dbReference type="EMBL" id="QKZR01000006">
    <property type="protein sequence ID" value="PZX37937.1"/>
    <property type="molecule type" value="Genomic_DNA"/>
</dbReference>
<sequence length="125" mass="14777">METEIHIKTELFPAYSYEEDEINPGRFGKKLAEFIKNLLIEKDIAVADLYSTDYSYELRLDQYQFMVYISIGNIDGELNEFLISINPKKEYIRKLFKKISTKETIQKIFKIIKEGIEDNPEIQIL</sequence>
<proteinExistence type="predicted"/>
<comment type="caution">
    <text evidence="1">The sequence shown here is derived from an EMBL/GenBank/DDBJ whole genome shotgun (WGS) entry which is preliminary data.</text>
</comment>
<dbReference type="RefSeq" id="WP_015363666.1">
    <property type="nucleotide sequence ID" value="NZ_QKZR01000006.1"/>
</dbReference>
<dbReference type="Proteomes" id="UP000248584">
    <property type="component" value="Unassembled WGS sequence"/>
</dbReference>
<name>A0ABX5PV48_9FLAO</name>
<accession>A0ABX5PV48</accession>
<keyword evidence="2" id="KW-1185">Reference proteome</keyword>
<protein>
    <submittedName>
        <fullName evidence="1">Uncharacterized protein</fullName>
    </submittedName>
</protein>
<gene>
    <name evidence="1" type="ORF">LX97_03033</name>
</gene>
<evidence type="ECO:0000313" key="2">
    <source>
        <dbReference type="Proteomes" id="UP000248584"/>
    </source>
</evidence>
<organism evidence="1 2">
    <name type="scientific">Nonlabens dokdonensis</name>
    <dbReference type="NCBI Taxonomy" id="328515"/>
    <lineage>
        <taxon>Bacteria</taxon>
        <taxon>Pseudomonadati</taxon>
        <taxon>Bacteroidota</taxon>
        <taxon>Flavobacteriia</taxon>
        <taxon>Flavobacteriales</taxon>
        <taxon>Flavobacteriaceae</taxon>
        <taxon>Nonlabens</taxon>
    </lineage>
</organism>